<sequence length="500" mass="56215">MFLVSISLLLKHRLLRGHFSSECSFQVFRTTMSSPTVTIKQGKLVGSVQKLYDGSPYYSFKGIPYAQPPVGKLRFMAPQPLKPWVGTYEAIKHGPVSPQVDVITYQFQEGSEDCLFLNVYTKSLLRDSKMPVMVFFHGGAYMSGSGDTFMYGPEFLIQHNILLVTLNYRLEVLGFLCLDTPEVPGNAGMKDQVAALRWIQNNIEQFGGDPGNVTIFGESAGAAAVTFHMFSPMSTGLFHKAIAQSGVCISDWAQGKNGKERAIRAAKFLGKDSQNSDELLNFFQSTTVDKLIKLTFKTMTYDEKHRGLPIHFAPVVEKQFKNTEAFLTEEPLKLLLAGKINKVPFIVGYNSAEGLAVAKPQVKKLDFLNKNPSFFVPREIAEKVALNILTDFDYKGATHVDELFYLFNNPMNKDCYEGQEKLRVLVNTITKLWADFAKTSNPTPDNSGTKWLPYTVNGRHFMNINEQMSINGTYAERERIEFWNKLYKEAGLPCITKSNL</sequence>
<dbReference type="AlphaFoldDB" id="A0A8S3XYP3"/>
<dbReference type="OrthoDB" id="19653at2759"/>
<dbReference type="PANTHER" id="PTHR11559">
    <property type="entry name" value="CARBOXYLESTERASE"/>
    <property type="match status" value="1"/>
</dbReference>
<feature type="domain" description="Carboxylesterase type B" evidence="6">
    <location>
        <begin position="34"/>
        <end position="374"/>
    </location>
</feature>
<feature type="signal peptide" evidence="5">
    <location>
        <begin position="1"/>
        <end position="17"/>
    </location>
</feature>
<gene>
    <name evidence="7" type="ORF">PAPOLLO_LOCUS22476</name>
</gene>
<feature type="chain" id="PRO_5035967753" description="Carboxylic ester hydrolase" evidence="5">
    <location>
        <begin position="18"/>
        <end position="500"/>
    </location>
</feature>
<dbReference type="GO" id="GO:0052689">
    <property type="term" value="F:carboxylic ester hydrolase activity"/>
    <property type="evidence" value="ECO:0007669"/>
    <property type="project" value="UniProtKB-KW"/>
</dbReference>
<keyword evidence="5" id="KW-0378">Hydrolase</keyword>
<feature type="domain" description="Carboxylesterase type B" evidence="6">
    <location>
        <begin position="393"/>
        <end position="483"/>
    </location>
</feature>
<dbReference type="InterPro" id="IPR002018">
    <property type="entry name" value="CarbesteraseB"/>
</dbReference>
<organism evidence="7 8">
    <name type="scientific">Parnassius apollo</name>
    <name type="common">Apollo butterfly</name>
    <name type="synonym">Papilio apollo</name>
    <dbReference type="NCBI Taxonomy" id="110799"/>
    <lineage>
        <taxon>Eukaryota</taxon>
        <taxon>Metazoa</taxon>
        <taxon>Ecdysozoa</taxon>
        <taxon>Arthropoda</taxon>
        <taxon>Hexapoda</taxon>
        <taxon>Insecta</taxon>
        <taxon>Pterygota</taxon>
        <taxon>Neoptera</taxon>
        <taxon>Endopterygota</taxon>
        <taxon>Lepidoptera</taxon>
        <taxon>Glossata</taxon>
        <taxon>Ditrysia</taxon>
        <taxon>Papilionoidea</taxon>
        <taxon>Papilionidae</taxon>
        <taxon>Parnassiinae</taxon>
        <taxon>Parnassini</taxon>
        <taxon>Parnassius</taxon>
        <taxon>Parnassius</taxon>
    </lineage>
</organism>
<comment type="similarity">
    <text evidence="1">Belongs to the 'GDXG' lipolytic enzyme family.</text>
</comment>
<evidence type="ECO:0000313" key="8">
    <source>
        <dbReference type="Proteomes" id="UP000691718"/>
    </source>
</evidence>
<dbReference type="EMBL" id="CAJQZP010001376">
    <property type="protein sequence ID" value="CAG5042633.1"/>
    <property type="molecule type" value="Genomic_DNA"/>
</dbReference>
<reference evidence="7" key="1">
    <citation type="submission" date="2021-04" db="EMBL/GenBank/DDBJ databases">
        <authorList>
            <person name="Tunstrom K."/>
        </authorList>
    </citation>
    <scope>NUCLEOTIDE SEQUENCE</scope>
</reference>
<dbReference type="Proteomes" id="UP000691718">
    <property type="component" value="Unassembled WGS sequence"/>
</dbReference>
<evidence type="ECO:0000256" key="2">
    <source>
        <dbReference type="ARBA" id="ARBA00022487"/>
    </source>
</evidence>
<dbReference type="PROSITE" id="PS00122">
    <property type="entry name" value="CARBOXYLESTERASE_B_1"/>
    <property type="match status" value="1"/>
</dbReference>
<dbReference type="InterPro" id="IPR050309">
    <property type="entry name" value="Type-B_Carboxylest/Lipase"/>
</dbReference>
<evidence type="ECO:0000256" key="5">
    <source>
        <dbReference type="RuleBase" id="RU361235"/>
    </source>
</evidence>
<dbReference type="InterPro" id="IPR019826">
    <property type="entry name" value="Carboxylesterase_B_AS"/>
</dbReference>
<protein>
    <recommendedName>
        <fullName evidence="5">Carboxylic ester hydrolase</fullName>
        <ecNumber evidence="5">3.1.1.-</ecNumber>
    </recommendedName>
</protein>
<evidence type="ECO:0000256" key="3">
    <source>
        <dbReference type="ARBA" id="ARBA00023157"/>
    </source>
</evidence>
<dbReference type="Pfam" id="PF00135">
    <property type="entry name" value="COesterase"/>
    <property type="match status" value="2"/>
</dbReference>
<accession>A0A8S3XYP3</accession>
<dbReference type="EC" id="3.1.1.-" evidence="5"/>
<keyword evidence="8" id="KW-1185">Reference proteome</keyword>
<evidence type="ECO:0000256" key="4">
    <source>
        <dbReference type="ARBA" id="ARBA00023180"/>
    </source>
</evidence>
<keyword evidence="5" id="KW-0732">Signal</keyword>
<comment type="similarity">
    <text evidence="5">Belongs to the type-B carboxylesterase/lipase family.</text>
</comment>
<evidence type="ECO:0000313" key="7">
    <source>
        <dbReference type="EMBL" id="CAG5042633.1"/>
    </source>
</evidence>
<evidence type="ECO:0000256" key="1">
    <source>
        <dbReference type="ARBA" id="ARBA00010515"/>
    </source>
</evidence>
<comment type="caution">
    <text evidence="7">The sequence shown here is derived from an EMBL/GenBank/DDBJ whole genome shotgun (WGS) entry which is preliminary data.</text>
</comment>
<proteinExistence type="inferred from homology"/>
<evidence type="ECO:0000259" key="6">
    <source>
        <dbReference type="Pfam" id="PF00135"/>
    </source>
</evidence>
<dbReference type="InterPro" id="IPR002168">
    <property type="entry name" value="Lipase_GDXG_HIS_AS"/>
</dbReference>
<keyword evidence="4" id="KW-0325">Glycoprotein</keyword>
<dbReference type="PROSITE" id="PS01173">
    <property type="entry name" value="LIPASE_GDXG_HIS"/>
    <property type="match status" value="1"/>
</dbReference>
<keyword evidence="2" id="KW-0719">Serine esterase</keyword>
<keyword evidence="3" id="KW-1015">Disulfide bond</keyword>
<name>A0A8S3XYP3_PARAO</name>